<dbReference type="Pfam" id="PF04985">
    <property type="entry name" value="Phage_tube"/>
    <property type="match status" value="1"/>
</dbReference>
<name>A0A1I1WHA5_PSEOC</name>
<evidence type="ECO:0008006" key="3">
    <source>
        <dbReference type="Google" id="ProtNLM"/>
    </source>
</evidence>
<dbReference type="InterPro" id="IPR006498">
    <property type="entry name" value="Tail_tube"/>
</dbReference>
<evidence type="ECO:0000313" key="1">
    <source>
        <dbReference type="EMBL" id="SFD92470.1"/>
    </source>
</evidence>
<evidence type="ECO:0000313" key="2">
    <source>
        <dbReference type="Proteomes" id="UP000243950"/>
    </source>
</evidence>
<dbReference type="NCBIfam" id="TIGR01611">
    <property type="entry name" value="tail_tube"/>
    <property type="match status" value="1"/>
</dbReference>
<gene>
    <name evidence="1" type="ORF">SAMN05216372_105382</name>
</gene>
<keyword evidence="2" id="KW-1185">Reference proteome</keyword>
<dbReference type="EMBL" id="FOMO01000005">
    <property type="protein sequence ID" value="SFD92470.1"/>
    <property type="molecule type" value="Genomic_DNA"/>
</dbReference>
<dbReference type="AlphaFoldDB" id="A0A1I1WHA5"/>
<dbReference type="Proteomes" id="UP000243950">
    <property type="component" value="Unassembled WGS sequence"/>
</dbReference>
<organism evidence="1 2">
    <name type="scientific">Pseudomonas straminea</name>
    <dbReference type="NCBI Taxonomy" id="47882"/>
    <lineage>
        <taxon>Bacteria</taxon>
        <taxon>Pseudomonadati</taxon>
        <taxon>Pseudomonadota</taxon>
        <taxon>Gammaproteobacteria</taxon>
        <taxon>Pseudomonadales</taxon>
        <taxon>Pseudomonadaceae</taxon>
        <taxon>Phytopseudomonas</taxon>
    </lineage>
</organism>
<accession>A0A1I1WHA5</accession>
<reference evidence="2" key="1">
    <citation type="submission" date="2016-10" db="EMBL/GenBank/DDBJ databases">
        <authorList>
            <person name="Varghese N."/>
            <person name="Submissions S."/>
        </authorList>
    </citation>
    <scope>NUCLEOTIDE SEQUENCE [LARGE SCALE GENOMIC DNA]</scope>
    <source>
        <strain evidence="2">JCM 2783</strain>
    </source>
</reference>
<protein>
    <recommendedName>
        <fullName evidence="3">Phage major tail tube protein</fullName>
    </recommendedName>
</protein>
<sequence length="172" mass="18711">MALPRKLKNMLLFNDGGSYQGVIKTCTLPPLARKMEAFRGGGMNGPAFADLGLSDDGIKFEWKLGGLDLQVLKQWGAIRADGVMLRFAGAYQDDATGEVVAVEIIVRGRHETIEMGDAAPGEDTEHSVTTVCTYYKLSVNGEEVIEIDVLNFIELVDGKDLLAEHRKALGLI</sequence>
<dbReference type="RefSeq" id="WP_093504924.1">
    <property type="nucleotide sequence ID" value="NZ_BSSG01000005.1"/>
</dbReference>
<proteinExistence type="predicted"/>